<dbReference type="InterPro" id="IPR005225">
    <property type="entry name" value="Small_GTP-bd"/>
</dbReference>
<evidence type="ECO:0000256" key="4">
    <source>
        <dbReference type="ARBA" id="ARBA00022958"/>
    </source>
</evidence>
<dbReference type="SUPFAM" id="SSF52540">
    <property type="entry name" value="P-loop containing nucleoside triphosphate hydrolases"/>
    <property type="match status" value="1"/>
</dbReference>
<dbReference type="Proteomes" id="UP001056937">
    <property type="component" value="Chromosome 1"/>
</dbReference>
<keyword evidence="3 6" id="KW-0547">Nucleotide-binding</keyword>
<dbReference type="InterPro" id="IPR027368">
    <property type="entry name" value="MnmE_dom2"/>
</dbReference>
<dbReference type="InterPro" id="IPR018948">
    <property type="entry name" value="GTP-bd_TrmE_N"/>
</dbReference>
<keyword evidence="9" id="KW-1185">Reference proteome</keyword>
<feature type="binding site" evidence="6">
    <location>
        <position position="248"/>
    </location>
    <ligand>
        <name>K(+)</name>
        <dbReference type="ChEBI" id="CHEBI:29103"/>
    </ligand>
</feature>
<dbReference type="NCBIfam" id="TIGR00231">
    <property type="entry name" value="small_GTP"/>
    <property type="match status" value="1"/>
</dbReference>
<feature type="binding site" evidence="6">
    <location>
        <position position="427"/>
    </location>
    <ligand>
        <name>(6S)-5-formyl-5,6,7,8-tetrahydrofolate</name>
        <dbReference type="ChEBI" id="CHEBI:57457"/>
    </ligand>
</feature>
<dbReference type="Gene3D" id="3.40.50.300">
    <property type="entry name" value="P-loop containing nucleotide triphosphate hydrolases"/>
    <property type="match status" value="1"/>
</dbReference>
<dbReference type="Pfam" id="PF10396">
    <property type="entry name" value="TrmE_N"/>
    <property type="match status" value="1"/>
</dbReference>
<accession>A0ABY4XBE4</accession>
<dbReference type="PROSITE" id="PS51709">
    <property type="entry name" value="G_TRME"/>
    <property type="match status" value="1"/>
</dbReference>
<feature type="binding site" evidence="6">
    <location>
        <position position="250"/>
    </location>
    <ligand>
        <name>K(+)</name>
        <dbReference type="ChEBI" id="CHEBI:29103"/>
    </ligand>
</feature>
<dbReference type="Pfam" id="PF12631">
    <property type="entry name" value="MnmE_helical"/>
    <property type="match status" value="1"/>
</dbReference>
<evidence type="ECO:0000256" key="6">
    <source>
        <dbReference type="HAMAP-Rule" id="MF_00379"/>
    </source>
</evidence>
<comment type="cofactor">
    <cofactor evidence="6">
        <name>K(+)</name>
        <dbReference type="ChEBI" id="CHEBI:29103"/>
    </cofactor>
    <text evidence="6">Binds 1 potassium ion per subunit.</text>
</comment>
<evidence type="ECO:0000313" key="8">
    <source>
        <dbReference type="EMBL" id="USI74297.1"/>
    </source>
</evidence>
<reference evidence="8" key="1">
    <citation type="journal article" date="2022" name="Toxins">
        <title>Genomic Analysis of Sphingopyxis sp. USTB-05 for Biodegrading Cyanobacterial Hepatotoxins.</title>
        <authorList>
            <person name="Liu C."/>
            <person name="Xu Q."/>
            <person name="Zhao Z."/>
            <person name="Zhang H."/>
            <person name="Liu X."/>
            <person name="Yin C."/>
            <person name="Liu Y."/>
            <person name="Yan H."/>
        </authorList>
    </citation>
    <scope>NUCLEOTIDE SEQUENCE</scope>
    <source>
        <strain evidence="8">NBD5</strain>
    </source>
</reference>
<evidence type="ECO:0000259" key="7">
    <source>
        <dbReference type="PROSITE" id="PS51709"/>
    </source>
</evidence>
<dbReference type="InterPro" id="IPR004520">
    <property type="entry name" value="GTPase_MnmE"/>
</dbReference>
<evidence type="ECO:0000256" key="3">
    <source>
        <dbReference type="ARBA" id="ARBA00022741"/>
    </source>
</evidence>
<comment type="subcellular location">
    <subcellularLocation>
        <location evidence="6">Cytoplasm</location>
    </subcellularLocation>
</comment>
<dbReference type="RefSeq" id="WP_252168100.1">
    <property type="nucleotide sequence ID" value="NZ_CP084930.1"/>
</dbReference>
<feature type="binding site" evidence="6">
    <location>
        <begin position="273"/>
        <end position="276"/>
    </location>
    <ligand>
        <name>GTP</name>
        <dbReference type="ChEBI" id="CHEBI:37565"/>
    </ligand>
</feature>
<evidence type="ECO:0000256" key="1">
    <source>
        <dbReference type="ARBA" id="ARBA00011043"/>
    </source>
</evidence>
<dbReference type="GO" id="GO:0016787">
    <property type="term" value="F:hydrolase activity"/>
    <property type="evidence" value="ECO:0007669"/>
    <property type="project" value="UniProtKB-KW"/>
</dbReference>
<gene>
    <name evidence="6 8" type="primary">mnmE</name>
    <name evidence="6" type="synonym">trmE</name>
    <name evidence="8" type="ORF">LHA26_07560</name>
</gene>
<proteinExistence type="inferred from homology"/>
<feature type="binding site" evidence="6">
    <location>
        <position position="87"/>
    </location>
    <ligand>
        <name>(6S)-5-formyl-5,6,7,8-tetrahydrofolate</name>
        <dbReference type="ChEBI" id="CHEBI:57457"/>
    </ligand>
</feature>
<comment type="subunit">
    <text evidence="6">Homodimer. Heterotetramer of two MnmE and two MnmG subunits.</text>
</comment>
<dbReference type="Pfam" id="PF01926">
    <property type="entry name" value="MMR_HSR1"/>
    <property type="match status" value="1"/>
</dbReference>
<dbReference type="InterPro" id="IPR027417">
    <property type="entry name" value="P-loop_NTPase"/>
</dbReference>
<dbReference type="CDD" id="cd04164">
    <property type="entry name" value="trmE"/>
    <property type="match status" value="1"/>
</dbReference>
<feature type="binding site" evidence="6">
    <location>
        <position position="126"/>
    </location>
    <ligand>
        <name>(6S)-5-formyl-5,6,7,8-tetrahydrofolate</name>
        <dbReference type="ChEBI" id="CHEBI:57457"/>
    </ligand>
</feature>
<keyword evidence="6" id="KW-0963">Cytoplasm</keyword>
<feature type="binding site" evidence="6">
    <location>
        <position position="233"/>
    </location>
    <ligand>
        <name>Mg(2+)</name>
        <dbReference type="ChEBI" id="CHEBI:18420"/>
    </ligand>
</feature>
<dbReference type="CDD" id="cd14858">
    <property type="entry name" value="TrmE_N"/>
    <property type="match status" value="1"/>
</dbReference>
<evidence type="ECO:0000256" key="5">
    <source>
        <dbReference type="ARBA" id="ARBA00023134"/>
    </source>
</evidence>
<evidence type="ECO:0000313" key="9">
    <source>
        <dbReference type="Proteomes" id="UP001056937"/>
    </source>
</evidence>
<dbReference type="EC" id="3.6.-.-" evidence="6"/>
<feature type="binding site" evidence="6">
    <location>
        <position position="254"/>
    </location>
    <ligand>
        <name>Mg(2+)</name>
        <dbReference type="ChEBI" id="CHEBI:18420"/>
    </ligand>
</feature>
<feature type="binding site" evidence="6">
    <location>
        <begin position="248"/>
        <end position="254"/>
    </location>
    <ligand>
        <name>GTP</name>
        <dbReference type="ChEBI" id="CHEBI:37565"/>
    </ligand>
</feature>
<dbReference type="NCBIfam" id="NF003661">
    <property type="entry name" value="PRK05291.1-3"/>
    <property type="match status" value="1"/>
</dbReference>
<dbReference type="SUPFAM" id="SSF103025">
    <property type="entry name" value="Folate-binding domain"/>
    <property type="match status" value="1"/>
</dbReference>
<comment type="function">
    <text evidence="6">Exhibits a very high intrinsic GTPase hydrolysis rate. Involved in the addition of a carboxymethylaminomethyl (cmnm) group at the wobble position (U34) of certain tRNAs, forming tRNA-cmnm(5)s(2)U34.</text>
</comment>
<dbReference type="HAMAP" id="MF_00379">
    <property type="entry name" value="GTPase_MnmE"/>
    <property type="match status" value="1"/>
</dbReference>
<keyword evidence="6" id="KW-0479">Metal-binding</keyword>
<comment type="caution">
    <text evidence="6">Lacks conserved residue(s) required for the propagation of feature annotation.</text>
</comment>
<dbReference type="PANTHER" id="PTHR42714:SF2">
    <property type="entry name" value="TRNA MODIFICATION GTPASE GTPBP3, MITOCHONDRIAL"/>
    <property type="match status" value="1"/>
</dbReference>
<feature type="binding site" evidence="6">
    <location>
        <begin position="229"/>
        <end position="234"/>
    </location>
    <ligand>
        <name>GTP</name>
        <dbReference type="ChEBI" id="CHEBI:37565"/>
    </ligand>
</feature>
<dbReference type="Gene3D" id="1.20.120.430">
    <property type="entry name" value="tRNA modification GTPase MnmE domain 2"/>
    <property type="match status" value="1"/>
</dbReference>
<dbReference type="Gene3D" id="3.30.1360.120">
    <property type="entry name" value="Probable tRNA modification gtpase trme, domain 1"/>
    <property type="match status" value="1"/>
</dbReference>
<dbReference type="InterPro" id="IPR031168">
    <property type="entry name" value="G_TrmE"/>
</dbReference>
<keyword evidence="6" id="KW-0460">Magnesium</keyword>
<feature type="binding site" evidence="6">
    <location>
        <position position="253"/>
    </location>
    <ligand>
        <name>K(+)</name>
        <dbReference type="ChEBI" id="CHEBI:29103"/>
    </ligand>
</feature>
<keyword evidence="2 6" id="KW-0819">tRNA processing</keyword>
<sequence length="427" mass="44233">MAAAAANKGGFDTIYALSSGRPPAAIAVVRISGPEAAATLRALAGRVPVPRTACLARLRDAAGATLDHGLTLWFPGPASATGEDLAELHLHGGRAVVDAVLRTLAARGLRMAEPGEFTRRALIHGRLDLAEVEGLGDLLSAETEIQRVEALRRAEGQLGRALRGLADALVALAAMIEARIDYEEAQALDGVETDGALHALSARLDALLAAPPVERLREGVRIAIAGPPNAGKSSLFNALLANDAAIVSPIAGTTRDVLERPVAIAGIPCLLLDTAGLREAEDAVERIGIERARAALASADLILDLAETVPESAARIAVQGKADLVPPIAGRLAVSSRTGSGLDTLLQTIASRAAALLPGPDQIGLEARYRVALETVRGALDAARATSDLVLQAEHVRVARETLNRLTGGADIEAMLDALFGRFCLGK</sequence>
<evidence type="ECO:0000256" key="2">
    <source>
        <dbReference type="ARBA" id="ARBA00022694"/>
    </source>
</evidence>
<feature type="domain" description="TrmE-type G" evidence="7">
    <location>
        <begin position="219"/>
        <end position="354"/>
    </location>
</feature>
<dbReference type="InterPro" id="IPR006073">
    <property type="entry name" value="GTP-bd"/>
</dbReference>
<dbReference type="EMBL" id="CP084930">
    <property type="protein sequence ID" value="USI74297.1"/>
    <property type="molecule type" value="Genomic_DNA"/>
</dbReference>
<keyword evidence="6 8" id="KW-0378">Hydrolase</keyword>
<keyword evidence="4 6" id="KW-0630">Potassium</keyword>
<protein>
    <recommendedName>
        <fullName evidence="6">tRNA modification GTPase MnmE</fullName>
        <ecNumber evidence="6">3.6.-.-</ecNumber>
    </recommendedName>
</protein>
<feature type="binding site" evidence="6">
    <location>
        <position position="229"/>
    </location>
    <ligand>
        <name>K(+)</name>
        <dbReference type="ChEBI" id="CHEBI:29103"/>
    </ligand>
</feature>
<dbReference type="InterPro" id="IPR025867">
    <property type="entry name" value="MnmE_helical"/>
</dbReference>
<dbReference type="PANTHER" id="PTHR42714">
    <property type="entry name" value="TRNA MODIFICATION GTPASE GTPBP3"/>
    <property type="match status" value="1"/>
</dbReference>
<organism evidence="8 9">
    <name type="scientific">Sphingomonas morindae</name>
    <dbReference type="NCBI Taxonomy" id="1541170"/>
    <lineage>
        <taxon>Bacteria</taxon>
        <taxon>Pseudomonadati</taxon>
        <taxon>Pseudomonadota</taxon>
        <taxon>Alphaproteobacteria</taxon>
        <taxon>Sphingomonadales</taxon>
        <taxon>Sphingomonadaceae</taxon>
        <taxon>Sphingomonas</taxon>
    </lineage>
</organism>
<comment type="similarity">
    <text evidence="1 6">Belongs to the TRAFAC class TrmE-Era-EngA-EngB-Septin-like GTPase superfamily. TrmE GTPase family.</text>
</comment>
<feature type="binding site" evidence="6">
    <location>
        <position position="30"/>
    </location>
    <ligand>
        <name>(6S)-5-formyl-5,6,7,8-tetrahydrofolate</name>
        <dbReference type="ChEBI" id="CHEBI:57457"/>
    </ligand>
</feature>
<dbReference type="InterPro" id="IPR027266">
    <property type="entry name" value="TrmE/GcvT-like"/>
</dbReference>
<name>A0ABY4XBE4_9SPHN</name>
<keyword evidence="5 6" id="KW-0342">GTP-binding</keyword>